<comment type="caution">
    <text evidence="1">The sequence shown here is derived from an EMBL/GenBank/DDBJ whole genome shotgun (WGS) entry which is preliminary data.</text>
</comment>
<proteinExistence type="predicted"/>
<dbReference type="EMBL" id="CAJVQB010013183">
    <property type="protein sequence ID" value="CAG8760451.1"/>
    <property type="molecule type" value="Genomic_DNA"/>
</dbReference>
<reference evidence="1 2" key="1">
    <citation type="submission" date="2021-06" db="EMBL/GenBank/DDBJ databases">
        <authorList>
            <person name="Kallberg Y."/>
            <person name="Tangrot J."/>
            <person name="Rosling A."/>
        </authorList>
    </citation>
    <scope>NUCLEOTIDE SEQUENCE [LARGE SCALE GENOMIC DNA]</scope>
    <source>
        <strain evidence="1 2">120-4 pot B 10/14</strain>
    </source>
</reference>
<sequence length="97" mass="10493">MQASSKRVSNTVIPALPLTLNTKSGNIGIPLPDIEVLTLAPESTTISSEEISEEIEINLNLDIASAMSTIKSDSLPKTYSQLLVALKHLDELLTQLY</sequence>
<evidence type="ECO:0000313" key="1">
    <source>
        <dbReference type="EMBL" id="CAG8760451.1"/>
    </source>
</evidence>
<protein>
    <submittedName>
        <fullName evidence="1">1075_t:CDS:1</fullName>
    </submittedName>
</protein>
<name>A0ABN7VDN4_GIGMA</name>
<gene>
    <name evidence="1" type="ORF">GMARGA_LOCUS17415</name>
</gene>
<dbReference type="Proteomes" id="UP000789901">
    <property type="component" value="Unassembled WGS sequence"/>
</dbReference>
<evidence type="ECO:0000313" key="2">
    <source>
        <dbReference type="Proteomes" id="UP000789901"/>
    </source>
</evidence>
<organism evidence="1 2">
    <name type="scientific">Gigaspora margarita</name>
    <dbReference type="NCBI Taxonomy" id="4874"/>
    <lineage>
        <taxon>Eukaryota</taxon>
        <taxon>Fungi</taxon>
        <taxon>Fungi incertae sedis</taxon>
        <taxon>Mucoromycota</taxon>
        <taxon>Glomeromycotina</taxon>
        <taxon>Glomeromycetes</taxon>
        <taxon>Diversisporales</taxon>
        <taxon>Gigasporaceae</taxon>
        <taxon>Gigaspora</taxon>
    </lineage>
</organism>
<keyword evidence="2" id="KW-1185">Reference proteome</keyword>
<accession>A0ABN7VDN4</accession>